<comment type="caution">
    <text evidence="2">The sequence shown here is derived from an EMBL/GenBank/DDBJ whole genome shotgun (WGS) entry which is preliminary data.</text>
</comment>
<feature type="compositionally biased region" description="Polar residues" evidence="1">
    <location>
        <begin position="35"/>
        <end position="59"/>
    </location>
</feature>
<feature type="region of interest" description="Disordered" evidence="1">
    <location>
        <begin position="1"/>
        <end position="111"/>
    </location>
</feature>
<organism evidence="2 3">
    <name type="scientific">Boletus edulis BED1</name>
    <dbReference type="NCBI Taxonomy" id="1328754"/>
    <lineage>
        <taxon>Eukaryota</taxon>
        <taxon>Fungi</taxon>
        <taxon>Dikarya</taxon>
        <taxon>Basidiomycota</taxon>
        <taxon>Agaricomycotina</taxon>
        <taxon>Agaricomycetes</taxon>
        <taxon>Agaricomycetidae</taxon>
        <taxon>Boletales</taxon>
        <taxon>Boletineae</taxon>
        <taxon>Boletaceae</taxon>
        <taxon>Boletoideae</taxon>
        <taxon>Boletus</taxon>
    </lineage>
</organism>
<accession>A0AAD4GKE2</accession>
<dbReference type="EMBL" id="WHUW01000003">
    <property type="protein sequence ID" value="KAF8449113.1"/>
    <property type="molecule type" value="Genomic_DNA"/>
</dbReference>
<name>A0AAD4GKE2_BOLED</name>
<keyword evidence="3" id="KW-1185">Reference proteome</keyword>
<feature type="compositionally biased region" description="Polar residues" evidence="1">
    <location>
        <begin position="13"/>
        <end position="28"/>
    </location>
</feature>
<reference evidence="2" key="2">
    <citation type="journal article" date="2020" name="Nat. Commun.">
        <title>Large-scale genome sequencing of mycorrhizal fungi provides insights into the early evolution of symbiotic traits.</title>
        <authorList>
            <person name="Miyauchi S."/>
            <person name="Kiss E."/>
            <person name="Kuo A."/>
            <person name="Drula E."/>
            <person name="Kohler A."/>
            <person name="Sanchez-Garcia M."/>
            <person name="Morin E."/>
            <person name="Andreopoulos B."/>
            <person name="Barry K.W."/>
            <person name="Bonito G."/>
            <person name="Buee M."/>
            <person name="Carver A."/>
            <person name="Chen C."/>
            <person name="Cichocki N."/>
            <person name="Clum A."/>
            <person name="Culley D."/>
            <person name="Crous P.W."/>
            <person name="Fauchery L."/>
            <person name="Girlanda M."/>
            <person name="Hayes R.D."/>
            <person name="Keri Z."/>
            <person name="LaButti K."/>
            <person name="Lipzen A."/>
            <person name="Lombard V."/>
            <person name="Magnuson J."/>
            <person name="Maillard F."/>
            <person name="Murat C."/>
            <person name="Nolan M."/>
            <person name="Ohm R.A."/>
            <person name="Pangilinan J."/>
            <person name="Pereira M.F."/>
            <person name="Perotto S."/>
            <person name="Peter M."/>
            <person name="Pfister S."/>
            <person name="Riley R."/>
            <person name="Sitrit Y."/>
            <person name="Stielow J.B."/>
            <person name="Szollosi G."/>
            <person name="Zifcakova L."/>
            <person name="Stursova M."/>
            <person name="Spatafora J.W."/>
            <person name="Tedersoo L."/>
            <person name="Vaario L.M."/>
            <person name="Yamada A."/>
            <person name="Yan M."/>
            <person name="Wang P."/>
            <person name="Xu J."/>
            <person name="Bruns T."/>
            <person name="Baldrian P."/>
            <person name="Vilgalys R."/>
            <person name="Dunand C."/>
            <person name="Henrissat B."/>
            <person name="Grigoriev I.V."/>
            <person name="Hibbett D."/>
            <person name="Nagy L.G."/>
            <person name="Martin F.M."/>
        </authorList>
    </citation>
    <scope>NUCLEOTIDE SEQUENCE</scope>
    <source>
        <strain evidence="2">BED1</strain>
    </source>
</reference>
<dbReference type="Proteomes" id="UP001194468">
    <property type="component" value="Unassembled WGS sequence"/>
</dbReference>
<protein>
    <submittedName>
        <fullName evidence="2">Uncharacterized protein</fullName>
    </submittedName>
</protein>
<gene>
    <name evidence="2" type="ORF">L210DRAFT_3523917</name>
</gene>
<reference evidence="2" key="1">
    <citation type="submission" date="2019-10" db="EMBL/GenBank/DDBJ databases">
        <authorList>
            <consortium name="DOE Joint Genome Institute"/>
            <person name="Kuo A."/>
            <person name="Miyauchi S."/>
            <person name="Kiss E."/>
            <person name="Drula E."/>
            <person name="Kohler A."/>
            <person name="Sanchez-Garcia M."/>
            <person name="Andreopoulos B."/>
            <person name="Barry K.W."/>
            <person name="Bonito G."/>
            <person name="Buee M."/>
            <person name="Carver A."/>
            <person name="Chen C."/>
            <person name="Cichocki N."/>
            <person name="Clum A."/>
            <person name="Culley D."/>
            <person name="Crous P.W."/>
            <person name="Fauchery L."/>
            <person name="Girlanda M."/>
            <person name="Hayes R."/>
            <person name="Keri Z."/>
            <person name="LaButti K."/>
            <person name="Lipzen A."/>
            <person name="Lombard V."/>
            <person name="Magnuson J."/>
            <person name="Maillard F."/>
            <person name="Morin E."/>
            <person name="Murat C."/>
            <person name="Nolan M."/>
            <person name="Ohm R."/>
            <person name="Pangilinan J."/>
            <person name="Pereira M."/>
            <person name="Perotto S."/>
            <person name="Peter M."/>
            <person name="Riley R."/>
            <person name="Sitrit Y."/>
            <person name="Stielow B."/>
            <person name="Szollosi G."/>
            <person name="Zifcakova L."/>
            <person name="Stursova M."/>
            <person name="Spatafora J.W."/>
            <person name="Tedersoo L."/>
            <person name="Vaario L.-M."/>
            <person name="Yamada A."/>
            <person name="Yan M."/>
            <person name="Wang P."/>
            <person name="Xu J."/>
            <person name="Bruns T."/>
            <person name="Baldrian P."/>
            <person name="Vilgalys R."/>
            <person name="Henrissat B."/>
            <person name="Grigoriev I.V."/>
            <person name="Hibbett D."/>
            <person name="Nagy L.G."/>
            <person name="Martin F.M."/>
        </authorList>
    </citation>
    <scope>NUCLEOTIDE SEQUENCE</scope>
    <source>
        <strain evidence="2">BED1</strain>
    </source>
</reference>
<evidence type="ECO:0000313" key="3">
    <source>
        <dbReference type="Proteomes" id="UP001194468"/>
    </source>
</evidence>
<dbReference type="AlphaFoldDB" id="A0AAD4GKE2"/>
<feature type="compositionally biased region" description="Basic and acidic residues" evidence="1">
    <location>
        <begin position="60"/>
        <end position="73"/>
    </location>
</feature>
<proteinExistence type="predicted"/>
<evidence type="ECO:0000313" key="2">
    <source>
        <dbReference type="EMBL" id="KAF8449113.1"/>
    </source>
</evidence>
<sequence length="206" mass="22349">MGRPLGTGPQDPEISTSFLPISQVSSDLSRGPMIPTTQGGAEGSYQETSMDHTTGSYSAQRDRSPSAEGERPAKRVRRYSDSVVANRVDRLGRATPESARQGQHREVQDASDDANVQMTVTDHDSETHRVALMLARIVVCLCRDRYRPPTVGKEQRGVGMTAAELGDLLDETPESMYRTRGALVLAISERSVVESCAACWGAILGQ</sequence>
<evidence type="ECO:0000256" key="1">
    <source>
        <dbReference type="SAM" id="MobiDB-lite"/>
    </source>
</evidence>